<dbReference type="Proteomes" id="UP001165393">
    <property type="component" value="Unassembled WGS sequence"/>
</dbReference>
<dbReference type="CDD" id="cd19092">
    <property type="entry name" value="AKR_BsYcsN_EcYdhF-like"/>
    <property type="match status" value="1"/>
</dbReference>
<dbReference type="PANTHER" id="PTHR43364">
    <property type="entry name" value="NADH-SPECIFIC METHYLGLYOXAL REDUCTASE-RELATED"/>
    <property type="match status" value="1"/>
</dbReference>
<organism evidence="2 3">
    <name type="scientific">Echinimonas agarilytica</name>
    <dbReference type="NCBI Taxonomy" id="1215918"/>
    <lineage>
        <taxon>Bacteria</taxon>
        <taxon>Pseudomonadati</taxon>
        <taxon>Pseudomonadota</taxon>
        <taxon>Gammaproteobacteria</taxon>
        <taxon>Alteromonadales</taxon>
        <taxon>Echinimonadaceae</taxon>
        <taxon>Echinimonas</taxon>
    </lineage>
</organism>
<name>A0AA41W4Y5_9GAMM</name>
<evidence type="ECO:0000313" key="3">
    <source>
        <dbReference type="Proteomes" id="UP001165393"/>
    </source>
</evidence>
<accession>A0AA41W4Y5</accession>
<dbReference type="InterPro" id="IPR036812">
    <property type="entry name" value="NAD(P)_OxRdtase_dom_sf"/>
</dbReference>
<dbReference type="GO" id="GO:0016491">
    <property type="term" value="F:oxidoreductase activity"/>
    <property type="evidence" value="ECO:0007669"/>
    <property type="project" value="InterPro"/>
</dbReference>
<evidence type="ECO:0000313" key="2">
    <source>
        <dbReference type="EMBL" id="MCM2678861.1"/>
    </source>
</evidence>
<protein>
    <submittedName>
        <fullName evidence="2">Aldo/keto reductase</fullName>
    </submittedName>
</protein>
<keyword evidence="3" id="KW-1185">Reference proteome</keyword>
<dbReference type="PRINTS" id="PR00069">
    <property type="entry name" value="ALDKETRDTASE"/>
</dbReference>
<dbReference type="InterPro" id="IPR023210">
    <property type="entry name" value="NADP_OxRdtase_dom"/>
</dbReference>
<dbReference type="EMBL" id="JAMQGP010000001">
    <property type="protein sequence ID" value="MCM2678861.1"/>
    <property type="molecule type" value="Genomic_DNA"/>
</dbReference>
<feature type="domain" description="NADP-dependent oxidoreductase" evidence="1">
    <location>
        <begin position="23"/>
        <end position="323"/>
    </location>
</feature>
<evidence type="ECO:0000259" key="1">
    <source>
        <dbReference type="Pfam" id="PF00248"/>
    </source>
</evidence>
<proteinExistence type="predicted"/>
<sequence>MIPTPTSAPNLPLNQYLPGVSQLVYGCMGLGGGWNQNAVSDADHKQARTIIETNLNQGLNLFDHADIYTFGKAEQAFGQVLTEDSSLRSQMYVQSKCGIRFDDSQGPKRYDFSAQWIQQSVDGILGRLNTEYLDVLMLHRPDPLMELDELAKVLETLRASGKVKFFGVSNMNSHQMRYIQSALCAPLVCNQLEMSLNKLDWLEDGILVGHSDAHRVNFSSGTLEYCQMNGIQLQGWGCMAQGLFGEQGLHHDAPRIQHTSRYVAELAEHYNASAEAIVLAWLMRHPARIQPVVGTTNVNRIHACHQATKFTLTREQWYQLYQCARGVELP</sequence>
<dbReference type="InterPro" id="IPR020471">
    <property type="entry name" value="AKR"/>
</dbReference>
<dbReference type="SUPFAM" id="SSF51430">
    <property type="entry name" value="NAD(P)-linked oxidoreductase"/>
    <property type="match status" value="1"/>
</dbReference>
<dbReference type="RefSeq" id="WP_251260209.1">
    <property type="nucleotide sequence ID" value="NZ_JAMQGP010000001.1"/>
</dbReference>
<dbReference type="Gene3D" id="3.20.20.100">
    <property type="entry name" value="NADP-dependent oxidoreductase domain"/>
    <property type="match status" value="1"/>
</dbReference>
<reference evidence="2 3" key="1">
    <citation type="journal article" date="2013" name="Antonie Van Leeuwenhoek">
        <title>Echinimonas agarilytica gen. nov., sp. nov., a new gammaproteobacterium isolated from the sea urchin Strongylocentrotus intermedius.</title>
        <authorList>
            <person name="Nedashkovskaya O.I."/>
            <person name="Stenkova A.M."/>
            <person name="Zhukova N.V."/>
            <person name="Van Trappen S."/>
            <person name="Lee J.S."/>
            <person name="Kim S.B."/>
        </authorList>
    </citation>
    <scope>NUCLEOTIDE SEQUENCE [LARGE SCALE GENOMIC DNA]</scope>
    <source>
        <strain evidence="2 3">KMM 6351</strain>
    </source>
</reference>
<dbReference type="PANTHER" id="PTHR43364:SF1">
    <property type="entry name" value="OXIDOREDUCTASE YDHF"/>
    <property type="match status" value="1"/>
</dbReference>
<dbReference type="GO" id="GO:0005829">
    <property type="term" value="C:cytosol"/>
    <property type="evidence" value="ECO:0007669"/>
    <property type="project" value="TreeGrafter"/>
</dbReference>
<dbReference type="Pfam" id="PF00248">
    <property type="entry name" value="Aldo_ket_red"/>
    <property type="match status" value="1"/>
</dbReference>
<comment type="caution">
    <text evidence="2">The sequence shown here is derived from an EMBL/GenBank/DDBJ whole genome shotgun (WGS) entry which is preliminary data.</text>
</comment>
<dbReference type="AlphaFoldDB" id="A0AA41W4Y5"/>
<gene>
    <name evidence="2" type="ORF">NAF29_04115</name>
</gene>
<dbReference type="InterPro" id="IPR050523">
    <property type="entry name" value="AKR_Detox_Biosynth"/>
</dbReference>